<accession>A0A931FUV4</accession>
<dbReference type="SUPFAM" id="SSF55909">
    <property type="entry name" value="Pentein"/>
    <property type="match status" value="1"/>
</dbReference>
<dbReference type="AlphaFoldDB" id="A0A931FUV4"/>
<name>A0A931FUV4_9ACTN</name>
<protein>
    <submittedName>
        <fullName evidence="1">Amidinotransferase</fullName>
    </submittedName>
</protein>
<proteinExistence type="predicted"/>
<keyword evidence="2" id="KW-1185">Reference proteome</keyword>
<evidence type="ECO:0000313" key="1">
    <source>
        <dbReference type="EMBL" id="MBG0560638.1"/>
    </source>
</evidence>
<dbReference type="EMBL" id="JADQTO010000002">
    <property type="protein sequence ID" value="MBG0560638.1"/>
    <property type="molecule type" value="Genomic_DNA"/>
</dbReference>
<sequence>MSHIERLPRNRTYLMCPPEHFTVEYTINPWMDITTKVDAGLALTQWQSLKDTLTGLGHVVHVLDPRPELPDMVYSANGAFSVDGTVYGARFRYPQRADEAVAHEAFYRTGDAWRFVAPQHVNEGEGDFAYLPAAYGGIVLAGYGFRTEPAAHAEAQEVLGRPVISLKLVDPAFYHLDTALAALDDRHVTYYPGAFSPASQRVLAQLFPDAVLADRADAEAFGLNLVSDGRHVILNTEATAMGHKVRDAGYLPVHVDLSELKRGGGSVKCAVAELRS</sequence>
<organism evidence="1 2">
    <name type="scientific">Actinoplanes aureus</name>
    <dbReference type="NCBI Taxonomy" id="2792083"/>
    <lineage>
        <taxon>Bacteria</taxon>
        <taxon>Bacillati</taxon>
        <taxon>Actinomycetota</taxon>
        <taxon>Actinomycetes</taxon>
        <taxon>Micromonosporales</taxon>
        <taxon>Micromonosporaceae</taxon>
        <taxon>Actinoplanes</taxon>
    </lineage>
</organism>
<comment type="caution">
    <text evidence="1">The sequence shown here is derived from an EMBL/GenBank/DDBJ whole genome shotgun (WGS) entry which is preliminary data.</text>
</comment>
<reference evidence="1" key="1">
    <citation type="submission" date="2020-11" db="EMBL/GenBank/DDBJ databases">
        <title>Isolation and identification of active actinomycetes.</title>
        <authorList>
            <person name="Sun X."/>
        </authorList>
    </citation>
    <scope>NUCLEOTIDE SEQUENCE</scope>
    <source>
        <strain evidence="1">NEAU-A11</strain>
    </source>
</reference>
<gene>
    <name evidence="1" type="ORF">I4J89_04055</name>
</gene>
<evidence type="ECO:0000313" key="2">
    <source>
        <dbReference type="Proteomes" id="UP000598146"/>
    </source>
</evidence>
<dbReference type="RefSeq" id="WP_196412444.1">
    <property type="nucleotide sequence ID" value="NZ_JADQTO010000002.1"/>
</dbReference>
<dbReference type="NCBIfam" id="NF045659">
    <property type="entry name" value="DiMArgaseDdahMtb"/>
    <property type="match status" value="1"/>
</dbReference>
<dbReference type="Gene3D" id="3.75.10.10">
    <property type="entry name" value="L-arginine/glycine Amidinotransferase, Chain A"/>
    <property type="match status" value="1"/>
</dbReference>
<dbReference type="Proteomes" id="UP000598146">
    <property type="component" value="Unassembled WGS sequence"/>
</dbReference>
<dbReference type="Pfam" id="PF19420">
    <property type="entry name" value="DDAH_eukar"/>
    <property type="match status" value="1"/>
</dbReference>